<dbReference type="PROSITE" id="PS50002">
    <property type="entry name" value="SH3"/>
    <property type="match status" value="1"/>
</dbReference>
<evidence type="ECO:0000256" key="5">
    <source>
        <dbReference type="PROSITE-ProRule" id="PRU00192"/>
    </source>
</evidence>
<evidence type="ECO:0000256" key="1">
    <source>
        <dbReference type="ARBA" id="ARBA00004170"/>
    </source>
</evidence>
<dbReference type="PANTHER" id="PTHR14167:SF81">
    <property type="entry name" value="ENDOPHILIN-A"/>
    <property type="match status" value="1"/>
</dbReference>
<comment type="caution">
    <text evidence="8">The sequence shown here is derived from an EMBL/GenBank/DDBJ whole genome shotgun (WGS) entry which is preliminary data.</text>
</comment>
<keyword evidence="2 5" id="KW-0728">SH3 domain</keyword>
<dbReference type="AlphaFoldDB" id="A0AAD5QTP4"/>
<keyword evidence="9" id="KW-1185">Reference proteome</keyword>
<dbReference type="PROSITE" id="PS50826">
    <property type="entry name" value="RUN"/>
    <property type="match status" value="1"/>
</dbReference>
<keyword evidence="4" id="KW-0472">Membrane</keyword>
<name>A0AAD5QTP4_PARTN</name>
<feature type="domain" description="SH3" evidence="6">
    <location>
        <begin position="29"/>
        <end position="88"/>
    </location>
</feature>
<evidence type="ECO:0000256" key="2">
    <source>
        <dbReference type="ARBA" id="ARBA00022443"/>
    </source>
</evidence>
<dbReference type="Pfam" id="PF00018">
    <property type="entry name" value="SH3_1"/>
    <property type="match status" value="1"/>
</dbReference>
<evidence type="ECO:0000259" key="6">
    <source>
        <dbReference type="PROSITE" id="PS50002"/>
    </source>
</evidence>
<accession>A0AAD5QTP4</accession>
<dbReference type="InterPro" id="IPR037213">
    <property type="entry name" value="Run_dom_sf"/>
</dbReference>
<dbReference type="InterPro" id="IPR004012">
    <property type="entry name" value="Run_dom"/>
</dbReference>
<dbReference type="Pfam" id="PF02759">
    <property type="entry name" value="RUN"/>
    <property type="match status" value="1"/>
</dbReference>
<dbReference type="PANTHER" id="PTHR14167">
    <property type="entry name" value="SH3 DOMAIN-CONTAINING"/>
    <property type="match status" value="1"/>
</dbReference>
<dbReference type="SMART" id="SM00326">
    <property type="entry name" value="SH3"/>
    <property type="match status" value="1"/>
</dbReference>
<dbReference type="InterPro" id="IPR050384">
    <property type="entry name" value="Endophilin_SH3RF"/>
</dbReference>
<dbReference type="InterPro" id="IPR036028">
    <property type="entry name" value="SH3-like_dom_sf"/>
</dbReference>
<evidence type="ECO:0000313" key="9">
    <source>
        <dbReference type="Proteomes" id="UP001196413"/>
    </source>
</evidence>
<dbReference type="EMBL" id="JAHQIW010004967">
    <property type="protein sequence ID" value="KAJ1364408.1"/>
    <property type="molecule type" value="Genomic_DNA"/>
</dbReference>
<evidence type="ECO:0000259" key="7">
    <source>
        <dbReference type="PROSITE" id="PS50826"/>
    </source>
</evidence>
<comment type="subcellular location">
    <subcellularLocation>
        <location evidence="1">Membrane</location>
        <topology evidence="1">Peripheral membrane protein</topology>
    </subcellularLocation>
</comment>
<reference evidence="8" key="1">
    <citation type="submission" date="2021-06" db="EMBL/GenBank/DDBJ databases">
        <title>Parelaphostrongylus tenuis whole genome reference sequence.</title>
        <authorList>
            <person name="Garwood T.J."/>
            <person name="Larsen P.A."/>
            <person name="Fountain-Jones N.M."/>
            <person name="Garbe J.R."/>
            <person name="Macchietto M.G."/>
            <person name="Kania S.A."/>
            <person name="Gerhold R.W."/>
            <person name="Richards J.E."/>
            <person name="Wolf T.M."/>
        </authorList>
    </citation>
    <scope>NUCLEOTIDE SEQUENCE</scope>
    <source>
        <strain evidence="8">MNPRO001-30</strain>
        <tissue evidence="8">Meninges</tissue>
    </source>
</reference>
<dbReference type="Gene3D" id="1.20.58.900">
    <property type="match status" value="1"/>
</dbReference>
<proteinExistence type="predicted"/>
<dbReference type="FunFam" id="2.30.30.40:FF:000115">
    <property type="entry name" value="Small G protein signaling modulator 3 homolog"/>
    <property type="match status" value="1"/>
</dbReference>
<keyword evidence="3" id="KW-0175">Coiled coil</keyword>
<dbReference type="SMART" id="SM00593">
    <property type="entry name" value="RUN"/>
    <property type="match status" value="1"/>
</dbReference>
<evidence type="ECO:0000313" key="8">
    <source>
        <dbReference type="EMBL" id="KAJ1364408.1"/>
    </source>
</evidence>
<organism evidence="8 9">
    <name type="scientific">Parelaphostrongylus tenuis</name>
    <name type="common">Meningeal worm</name>
    <dbReference type="NCBI Taxonomy" id="148309"/>
    <lineage>
        <taxon>Eukaryota</taxon>
        <taxon>Metazoa</taxon>
        <taxon>Ecdysozoa</taxon>
        <taxon>Nematoda</taxon>
        <taxon>Chromadorea</taxon>
        <taxon>Rhabditida</taxon>
        <taxon>Rhabditina</taxon>
        <taxon>Rhabditomorpha</taxon>
        <taxon>Strongyloidea</taxon>
        <taxon>Metastrongylidae</taxon>
        <taxon>Parelaphostrongylus</taxon>
    </lineage>
</organism>
<evidence type="ECO:0000256" key="3">
    <source>
        <dbReference type="ARBA" id="ARBA00023054"/>
    </source>
</evidence>
<dbReference type="Proteomes" id="UP001196413">
    <property type="component" value="Unassembled WGS sequence"/>
</dbReference>
<sequence>MGLNISTKADYSPDSHMHDIDNFLAGRREGHKRARALLDFARRDEDELGFRKNDIITVICEKDEHCWVGEVNGLRGWFPAKFVEVVDERGKNYTVYGDEAVSPEITEYIRGRLANSFRQIMDHGIMESVLYPSTAYHPWLFIEDIAYDLVEKNFNLVCSRLTLCNTFKLDQDGKLLTPEELLFRSVQLINDSHNSTNAHPDIKLRSLLVLGVNEQCLHLWFELFCSSERQEAIRSKYYHPWAFIRTPAWRQIKCELRLLSQFSFNLNVDFEIEGVEKKKNKTNTSMMPSTKKKVMSTVVASELKPNGERPLKKGCYGYAYQTPPF</sequence>
<dbReference type="SUPFAM" id="SSF140741">
    <property type="entry name" value="RUN domain-like"/>
    <property type="match status" value="1"/>
</dbReference>
<feature type="domain" description="RUN" evidence="7">
    <location>
        <begin position="104"/>
        <end position="271"/>
    </location>
</feature>
<evidence type="ECO:0000256" key="4">
    <source>
        <dbReference type="ARBA" id="ARBA00023136"/>
    </source>
</evidence>
<protein>
    <submittedName>
        <fullName evidence="8">Uncharacterized protein</fullName>
    </submittedName>
</protein>
<dbReference type="InterPro" id="IPR001452">
    <property type="entry name" value="SH3_domain"/>
</dbReference>
<dbReference type="CDD" id="cd17688">
    <property type="entry name" value="RUN_SGSM3"/>
    <property type="match status" value="1"/>
</dbReference>
<dbReference type="SUPFAM" id="SSF50044">
    <property type="entry name" value="SH3-domain"/>
    <property type="match status" value="1"/>
</dbReference>
<gene>
    <name evidence="8" type="ORF">KIN20_024502</name>
</gene>